<name>A0A1I0DVZ1_9FIRM</name>
<evidence type="ECO:0000313" key="3">
    <source>
        <dbReference type="EMBL" id="GFI40511.1"/>
    </source>
</evidence>
<keyword evidence="1" id="KW-0175">Coiled coil</keyword>
<dbReference type="RefSeq" id="WP_092353157.1">
    <property type="nucleotide sequence ID" value="NZ_BLMI01000055.1"/>
</dbReference>
<dbReference type="EMBL" id="FOIN01000008">
    <property type="protein sequence ID" value="SET36840.1"/>
    <property type="molecule type" value="Genomic_DNA"/>
</dbReference>
<evidence type="ECO:0000313" key="5">
    <source>
        <dbReference type="Proteomes" id="UP000198558"/>
    </source>
</evidence>
<accession>A0A1I0DVZ1</accession>
<dbReference type="AlphaFoldDB" id="A0A1I0DVZ1"/>
<sequence>MDFLLKKCRGGVTVFLIIIMLPSFVFGGYVFDAARLDAAKTIVTSSGDLVFNALLSEFHDELYDNYGLLATQDDPNSFVNQAEMYFNNNLESSSMIQGSDAISLNIINSFKNFMNDSNTQQFDNLVKISAINNLSIAGANESQITNPDVMKNQIIEYMKYRGPVSLATGLITKLKTLGDVDKQAEAVNKKIEYEDKISEIGKKCQEAYDTINEYNDLLGTSIDDMLNTLRDINGSQIDYICKVLSLHNKKDNIVNKYKKAKLSDNDKKKLTKYSQEDLYSYIEKYLDDSNQKESSDLKKIKSALTNALALKNVNSDDYPETIYNAVKALEEKYPSYNKLYYYCKQYCDNYDKEMKEKYKDKNYVESEEDKKYKEKYEKIKSFKQNFEDKNAIIYQVQNNNKITDYSSKINEKFEVVSKAVRAIEGQLTIIKSKLNGIDKKLNAVKKAIDKAESAKKNYKNAIDDLAQSEYKASMKAEFESSARDLDKNKLKTLQNTVTEYKEYIDSFIKSFRDDKNVGTLYGKKLYKSLKTKNFDIEPNTEKEKIKENFSEYKTSGFSGTKPIVIDEEDKFYKYLKSICKNITGDESKKDKLDHVLSSAKPSAENKSLSNADSSISSASGYIEKTDSSEKVNNFESGKYDKNKTAEKFMNYFNSMGSFLKSITNLRYIFDGENSRDTLYISEYMTEMFSHYTSESGENDVTLAGKSTSTNPFYQSEVEYILCGMDTPQANIEAMKSKLYTTRFVLNLLYAMTDTQITSTARTTAASIAGSMPFMIPVIKTIIVCGFALGESTIDVKALMDGKDVAFIKTKDTFVFKPNRFIEEVVNFAEEEVTNAVVGGIDGITDKILGITDNAINSVNDNLNEYINKVSSDMVQNIESIISSAIFEKAEQIICNDLELSETDIEQELKSILNKIKNNSFGGKISEQIKNKIFELIPIKNIAKEILNLKNKYINEKIGLTKVLEEMNKNLELEIIDIHGKINSLVNESISGVGNELKNSIQEIAGNYSEDLKSEATEEINKTFDKFNQSISSNTTDTSEKGNSSAGAGFTMNYKEYLKLFVLLQNFDNSNKNSQRDAMLQRTANLIGINLKSKDKNIDLSKMYTIITINGDVDVETTFLDIPIIENEKGQKDFDFRSINKKSRKLNYESVRGY</sequence>
<protein>
    <submittedName>
        <fullName evidence="4">Uncharacterized protein</fullName>
    </submittedName>
</protein>
<organism evidence="4 5">
    <name type="scientific">Thomasclavelia cocleata</name>
    <dbReference type="NCBI Taxonomy" id="69824"/>
    <lineage>
        <taxon>Bacteria</taxon>
        <taxon>Bacillati</taxon>
        <taxon>Bacillota</taxon>
        <taxon>Erysipelotrichia</taxon>
        <taxon>Erysipelotrichales</taxon>
        <taxon>Coprobacillaceae</taxon>
        <taxon>Thomasclavelia</taxon>
    </lineage>
</organism>
<gene>
    <name evidence="3" type="ORF">IMSAGC017_00544</name>
    <name evidence="4" type="ORF">SAMN04489758_10835</name>
</gene>
<dbReference type="Pfam" id="PF18960">
    <property type="entry name" value="DUF5702"/>
    <property type="match status" value="1"/>
</dbReference>
<evidence type="ECO:0000256" key="1">
    <source>
        <dbReference type="SAM" id="Coils"/>
    </source>
</evidence>
<keyword evidence="2" id="KW-1133">Transmembrane helix</keyword>
<dbReference type="Proteomes" id="UP000490821">
    <property type="component" value="Unassembled WGS sequence"/>
</dbReference>
<keyword evidence="2" id="KW-0472">Membrane</keyword>
<evidence type="ECO:0000256" key="2">
    <source>
        <dbReference type="SAM" id="Phobius"/>
    </source>
</evidence>
<evidence type="ECO:0000313" key="6">
    <source>
        <dbReference type="Proteomes" id="UP000490821"/>
    </source>
</evidence>
<evidence type="ECO:0000313" key="4">
    <source>
        <dbReference type="EMBL" id="SET36840.1"/>
    </source>
</evidence>
<keyword evidence="2" id="KW-0812">Transmembrane</keyword>
<feature type="transmembrane region" description="Helical" evidence="2">
    <location>
        <begin position="12"/>
        <end position="31"/>
    </location>
</feature>
<dbReference type="InterPro" id="IPR043756">
    <property type="entry name" value="DUF5702"/>
</dbReference>
<dbReference type="Proteomes" id="UP000198558">
    <property type="component" value="Unassembled WGS sequence"/>
</dbReference>
<reference evidence="4" key="1">
    <citation type="submission" date="2016-10" db="EMBL/GenBank/DDBJ databases">
        <authorList>
            <person name="de Groot N.N."/>
        </authorList>
    </citation>
    <scope>NUCLEOTIDE SEQUENCE [LARGE SCALE GENOMIC DNA]</scope>
    <source>
        <strain evidence="4">DSM 1551</strain>
    </source>
</reference>
<reference evidence="5" key="2">
    <citation type="submission" date="2016-10" db="EMBL/GenBank/DDBJ databases">
        <authorList>
            <person name="Varghese N."/>
            <person name="Submissions S."/>
        </authorList>
    </citation>
    <scope>NUCLEOTIDE SEQUENCE [LARGE SCALE GENOMIC DNA]</scope>
    <source>
        <strain evidence="5">DSM 1551</strain>
    </source>
</reference>
<keyword evidence="5" id="KW-1185">Reference proteome</keyword>
<dbReference type="EMBL" id="BLMI01000055">
    <property type="protein sequence ID" value="GFI40511.1"/>
    <property type="molecule type" value="Genomic_DNA"/>
</dbReference>
<feature type="coiled-coil region" evidence="1">
    <location>
        <begin position="434"/>
        <end position="471"/>
    </location>
</feature>
<dbReference type="Gene3D" id="1.20.5.300">
    <property type="match status" value="1"/>
</dbReference>
<dbReference type="OrthoDB" id="5135382at2"/>
<reference evidence="3 6" key="3">
    <citation type="journal article" date="2020" name="Microbiome">
        <title>Single-cell genomics of uncultured bacteria reveals dietary fiber responders in the mouse gut microbiota.</title>
        <authorList>
            <person name="Chijiiwa R."/>
            <person name="Hosokawa M."/>
            <person name="Kogawa M."/>
            <person name="Nishikawa Y."/>
            <person name="Ide K."/>
            <person name="Sakanashi C."/>
            <person name="Takahashi K."/>
            <person name="Takeyama H."/>
        </authorList>
    </citation>
    <scope>NUCLEOTIDE SEQUENCE [LARGE SCALE GENOMIC DNA]</scope>
    <source>
        <strain evidence="3">IMSAGC_017</strain>
    </source>
</reference>
<dbReference type="GeneID" id="78288039"/>
<proteinExistence type="predicted"/>